<reference evidence="2 3" key="1">
    <citation type="submission" date="2019-05" db="EMBL/GenBank/DDBJ databases">
        <authorList>
            <consortium name="Science for Life Laboratories"/>
        </authorList>
    </citation>
    <scope>NUCLEOTIDE SEQUENCE [LARGE SCALE GENOMIC DNA]</scope>
    <source>
        <strain evidence="2">Soil9</strain>
    </source>
</reference>
<accession>A0A6P2D3Q8</accession>
<organism evidence="2 3">
    <name type="scientific">Gemmata massiliana</name>
    <dbReference type="NCBI Taxonomy" id="1210884"/>
    <lineage>
        <taxon>Bacteria</taxon>
        <taxon>Pseudomonadati</taxon>
        <taxon>Planctomycetota</taxon>
        <taxon>Planctomycetia</taxon>
        <taxon>Gemmatales</taxon>
        <taxon>Gemmataceae</taxon>
        <taxon>Gemmata</taxon>
    </lineage>
</organism>
<dbReference type="EMBL" id="LR593886">
    <property type="protein sequence ID" value="VTR94030.1"/>
    <property type="molecule type" value="Genomic_DNA"/>
</dbReference>
<evidence type="ECO:0000313" key="3">
    <source>
        <dbReference type="Proteomes" id="UP000464178"/>
    </source>
</evidence>
<proteinExistence type="predicted"/>
<sequence>MPVRPGRWRLPHQPTALDGRSHAIIAPTAPVVPLVSALAALVPRSAPRLARLFVGAILARGRQTVTSWIRAAGLGDEYRSCYTMVAATGSRPDRIAARLLREVVKPLVGDARRLSFALDDTPTERYGPHSVRVIDGYGSTPKGVTIRNAL</sequence>
<gene>
    <name evidence="2" type="ORF">SOIL9_36840</name>
</gene>
<dbReference type="Proteomes" id="UP000464178">
    <property type="component" value="Chromosome"/>
</dbReference>
<dbReference type="AlphaFoldDB" id="A0A6P2D3Q8"/>
<evidence type="ECO:0000259" key="1">
    <source>
        <dbReference type="Pfam" id="PF13546"/>
    </source>
</evidence>
<name>A0A6P2D3Q8_9BACT</name>
<protein>
    <recommendedName>
        <fullName evidence="1">Transposase IS701-like DDE domain-containing protein</fullName>
    </recommendedName>
</protein>
<evidence type="ECO:0000313" key="2">
    <source>
        <dbReference type="EMBL" id="VTR94030.1"/>
    </source>
</evidence>
<dbReference type="KEGG" id="gms:SOIL9_36840"/>
<dbReference type="InterPro" id="IPR038721">
    <property type="entry name" value="IS701-like_DDE_dom"/>
</dbReference>
<feature type="domain" description="Transposase IS701-like DDE" evidence="1">
    <location>
        <begin position="50"/>
        <end position="133"/>
    </location>
</feature>
<dbReference type="Pfam" id="PF13546">
    <property type="entry name" value="DDE_5"/>
    <property type="match status" value="1"/>
</dbReference>
<keyword evidence="3" id="KW-1185">Reference proteome</keyword>